<evidence type="ECO:0000256" key="5">
    <source>
        <dbReference type="ARBA" id="ARBA00022840"/>
    </source>
</evidence>
<dbReference type="GO" id="GO:0061631">
    <property type="term" value="F:ubiquitin conjugating enzyme activity"/>
    <property type="evidence" value="ECO:0007669"/>
    <property type="project" value="UniProtKB-EC"/>
</dbReference>
<dbReference type="InterPro" id="IPR050113">
    <property type="entry name" value="Ub_conjugating_enzyme"/>
</dbReference>
<evidence type="ECO:0000256" key="7">
    <source>
        <dbReference type="RuleBase" id="RU362109"/>
    </source>
</evidence>
<keyword evidence="3 7" id="KW-0547">Nucleotide-binding</keyword>
<name>A0AAD5U488_9FUNG</name>
<accession>A0AAD5U488</accession>
<dbReference type="PROSITE" id="PS50127">
    <property type="entry name" value="UBC_2"/>
    <property type="match status" value="1"/>
</dbReference>
<evidence type="ECO:0000313" key="9">
    <source>
        <dbReference type="EMBL" id="KAJ3223817.1"/>
    </source>
</evidence>
<evidence type="ECO:0000259" key="8">
    <source>
        <dbReference type="PROSITE" id="PS50127"/>
    </source>
</evidence>
<dbReference type="Proteomes" id="UP001211065">
    <property type="component" value="Unassembled WGS sequence"/>
</dbReference>
<sequence length="148" mass="16998">MSSQRRIQKELVDFNKSPITGIEITPEENNLYKWKVTLTAPNNSLYKGAVFKVNVEFSTDFPFKPPKVVFGTKIYHPNVDDDGSICVGILKNEMWKPSTKITEVFYALLDLLENPNPDDPLQTSIAEQYRNDPATFSKNVKEYIKKYC</sequence>
<keyword evidence="2" id="KW-0808">Transferase</keyword>
<dbReference type="SMART" id="SM00212">
    <property type="entry name" value="UBCc"/>
    <property type="match status" value="1"/>
</dbReference>
<evidence type="ECO:0000256" key="4">
    <source>
        <dbReference type="ARBA" id="ARBA00022786"/>
    </source>
</evidence>
<keyword evidence="5 7" id="KW-0067">ATP-binding</keyword>
<comment type="caution">
    <text evidence="9">The sequence shown here is derived from an EMBL/GenBank/DDBJ whole genome shotgun (WGS) entry which is preliminary data.</text>
</comment>
<feature type="active site" description="Glycyl thioester intermediate" evidence="6">
    <location>
        <position position="86"/>
    </location>
</feature>
<organism evidence="9 10">
    <name type="scientific">Clydaea vesicula</name>
    <dbReference type="NCBI Taxonomy" id="447962"/>
    <lineage>
        <taxon>Eukaryota</taxon>
        <taxon>Fungi</taxon>
        <taxon>Fungi incertae sedis</taxon>
        <taxon>Chytridiomycota</taxon>
        <taxon>Chytridiomycota incertae sedis</taxon>
        <taxon>Chytridiomycetes</taxon>
        <taxon>Lobulomycetales</taxon>
        <taxon>Lobulomycetaceae</taxon>
        <taxon>Clydaea</taxon>
    </lineage>
</organism>
<evidence type="ECO:0000256" key="2">
    <source>
        <dbReference type="ARBA" id="ARBA00022679"/>
    </source>
</evidence>
<gene>
    <name evidence="9" type="ORF">HK099_000647</name>
</gene>
<dbReference type="GO" id="GO:0005524">
    <property type="term" value="F:ATP binding"/>
    <property type="evidence" value="ECO:0007669"/>
    <property type="project" value="UniProtKB-UniRule"/>
</dbReference>
<dbReference type="FunFam" id="3.10.110.10:FF:000060">
    <property type="entry name" value="Ubiquitin conjugating enzyme (UbcB)"/>
    <property type="match status" value="1"/>
</dbReference>
<feature type="domain" description="UBC core" evidence="8">
    <location>
        <begin position="2"/>
        <end position="148"/>
    </location>
</feature>
<evidence type="ECO:0000313" key="10">
    <source>
        <dbReference type="Proteomes" id="UP001211065"/>
    </source>
</evidence>
<dbReference type="InterPro" id="IPR023313">
    <property type="entry name" value="UBQ-conjugating_AS"/>
</dbReference>
<dbReference type="Pfam" id="PF00179">
    <property type="entry name" value="UQ_con"/>
    <property type="match status" value="1"/>
</dbReference>
<keyword evidence="10" id="KW-1185">Reference proteome</keyword>
<evidence type="ECO:0000256" key="6">
    <source>
        <dbReference type="PROSITE-ProRule" id="PRU10133"/>
    </source>
</evidence>
<dbReference type="SUPFAM" id="SSF54495">
    <property type="entry name" value="UBC-like"/>
    <property type="match status" value="1"/>
</dbReference>
<dbReference type="AlphaFoldDB" id="A0AAD5U488"/>
<proteinExistence type="inferred from homology"/>
<evidence type="ECO:0000256" key="3">
    <source>
        <dbReference type="ARBA" id="ARBA00022741"/>
    </source>
</evidence>
<dbReference type="InterPro" id="IPR016135">
    <property type="entry name" value="UBQ-conjugating_enzyme/RWD"/>
</dbReference>
<dbReference type="EC" id="2.3.2.23" evidence="1"/>
<reference evidence="9" key="1">
    <citation type="submission" date="2020-05" db="EMBL/GenBank/DDBJ databases">
        <title>Phylogenomic resolution of chytrid fungi.</title>
        <authorList>
            <person name="Stajich J.E."/>
            <person name="Amses K."/>
            <person name="Simmons R."/>
            <person name="Seto K."/>
            <person name="Myers J."/>
            <person name="Bonds A."/>
            <person name="Quandt C.A."/>
            <person name="Barry K."/>
            <person name="Liu P."/>
            <person name="Grigoriev I."/>
            <person name="Longcore J.E."/>
            <person name="James T.Y."/>
        </authorList>
    </citation>
    <scope>NUCLEOTIDE SEQUENCE</scope>
    <source>
        <strain evidence="9">JEL0476</strain>
    </source>
</reference>
<protein>
    <recommendedName>
        <fullName evidence="1">E2 ubiquitin-conjugating enzyme</fullName>
        <ecNumber evidence="1">2.3.2.23</ecNumber>
    </recommendedName>
</protein>
<dbReference type="PANTHER" id="PTHR24067">
    <property type="entry name" value="UBIQUITIN-CONJUGATING ENZYME E2"/>
    <property type="match status" value="1"/>
</dbReference>
<dbReference type="EMBL" id="JADGJW010000116">
    <property type="protein sequence ID" value="KAJ3223817.1"/>
    <property type="molecule type" value="Genomic_DNA"/>
</dbReference>
<comment type="similarity">
    <text evidence="7">Belongs to the ubiquitin-conjugating enzyme family.</text>
</comment>
<dbReference type="InterPro" id="IPR000608">
    <property type="entry name" value="UBC"/>
</dbReference>
<dbReference type="Gene3D" id="3.10.110.10">
    <property type="entry name" value="Ubiquitin Conjugating Enzyme"/>
    <property type="match status" value="1"/>
</dbReference>
<evidence type="ECO:0000256" key="1">
    <source>
        <dbReference type="ARBA" id="ARBA00012486"/>
    </source>
</evidence>
<dbReference type="PROSITE" id="PS00183">
    <property type="entry name" value="UBC_1"/>
    <property type="match status" value="1"/>
</dbReference>
<keyword evidence="4 7" id="KW-0833">Ubl conjugation pathway</keyword>